<sequence>MGSSGSTRTRSDRDVLDTLAERRTIKNLGKGGLGSWRGPKIKERADEDVAMLLAQIVDCQLAGLLRLTVGRCGWSRRLW</sequence>
<comment type="caution">
    <text evidence="1">The sequence shown here is derived from an EMBL/GenBank/DDBJ whole genome shotgun (WGS) entry which is preliminary data.</text>
</comment>
<evidence type="ECO:0000313" key="1">
    <source>
        <dbReference type="EMBL" id="ROW04840.1"/>
    </source>
</evidence>
<organism evidence="1 2">
    <name type="scientific">Cytospora schulzeri</name>
    <dbReference type="NCBI Taxonomy" id="448051"/>
    <lineage>
        <taxon>Eukaryota</taxon>
        <taxon>Fungi</taxon>
        <taxon>Dikarya</taxon>
        <taxon>Ascomycota</taxon>
        <taxon>Pezizomycotina</taxon>
        <taxon>Sordariomycetes</taxon>
        <taxon>Sordariomycetidae</taxon>
        <taxon>Diaporthales</taxon>
        <taxon>Cytosporaceae</taxon>
        <taxon>Cytospora</taxon>
    </lineage>
</organism>
<dbReference type="EMBL" id="LKEA01000013">
    <property type="protein sequence ID" value="ROW04840.1"/>
    <property type="molecule type" value="Genomic_DNA"/>
</dbReference>
<gene>
    <name evidence="1" type="ORF">VMCG_04821</name>
</gene>
<dbReference type="AlphaFoldDB" id="A0A423WN58"/>
<accession>A0A423WN58</accession>
<dbReference type="Proteomes" id="UP000283895">
    <property type="component" value="Unassembled WGS sequence"/>
</dbReference>
<keyword evidence="2" id="KW-1185">Reference proteome</keyword>
<name>A0A423WN58_9PEZI</name>
<reference evidence="1 2" key="1">
    <citation type="submission" date="2015-09" db="EMBL/GenBank/DDBJ databases">
        <title>Host preference determinants of Valsa canker pathogens revealed by comparative genomics.</title>
        <authorList>
            <person name="Yin Z."/>
            <person name="Huang L."/>
        </authorList>
    </citation>
    <scope>NUCLEOTIDE SEQUENCE [LARGE SCALE GENOMIC DNA]</scope>
    <source>
        <strain evidence="1 2">03-1</strain>
    </source>
</reference>
<protein>
    <submittedName>
        <fullName evidence="1">Uncharacterized protein</fullName>
    </submittedName>
</protein>
<proteinExistence type="predicted"/>
<evidence type="ECO:0000313" key="2">
    <source>
        <dbReference type="Proteomes" id="UP000283895"/>
    </source>
</evidence>